<gene>
    <name evidence="2" type="primary">LOC116524129</name>
</gene>
<accession>A0A6J3EKD9</accession>
<organism evidence="1 2">
    <name type="scientific">Sapajus apella</name>
    <name type="common">Brown-capped capuchin</name>
    <name type="synonym">Cebus apella</name>
    <dbReference type="NCBI Taxonomy" id="9515"/>
    <lineage>
        <taxon>Eukaryota</taxon>
        <taxon>Metazoa</taxon>
        <taxon>Chordata</taxon>
        <taxon>Craniata</taxon>
        <taxon>Vertebrata</taxon>
        <taxon>Euteleostomi</taxon>
        <taxon>Mammalia</taxon>
        <taxon>Eutheria</taxon>
        <taxon>Euarchontoglires</taxon>
        <taxon>Primates</taxon>
        <taxon>Haplorrhini</taxon>
        <taxon>Platyrrhini</taxon>
        <taxon>Cebidae</taxon>
        <taxon>Cebinae</taxon>
        <taxon>Sapajus</taxon>
    </lineage>
</organism>
<dbReference type="AlphaFoldDB" id="A0A6J3EKD9"/>
<proteinExistence type="predicted"/>
<evidence type="ECO:0000313" key="2">
    <source>
        <dbReference type="RefSeq" id="XP_032095122.1"/>
    </source>
</evidence>
<dbReference type="GeneID" id="116524129"/>
<dbReference type="Proteomes" id="UP000504640">
    <property type="component" value="Unplaced"/>
</dbReference>
<reference evidence="2" key="1">
    <citation type="submission" date="2025-08" db="UniProtKB">
        <authorList>
            <consortium name="RefSeq"/>
        </authorList>
    </citation>
    <scope>IDENTIFICATION</scope>
    <source>
        <tissue evidence="2">Blood</tissue>
    </source>
</reference>
<keyword evidence="1" id="KW-1185">Reference proteome</keyword>
<evidence type="ECO:0000313" key="1">
    <source>
        <dbReference type="Proteomes" id="UP000504640"/>
    </source>
</evidence>
<protein>
    <submittedName>
        <fullName evidence="2">Uncharacterized protein C2orf16-like</fullName>
    </submittedName>
</protein>
<dbReference type="RefSeq" id="XP_032095122.1">
    <property type="nucleotide sequence ID" value="XM_032239231.1"/>
</dbReference>
<dbReference type="PANTHER" id="PTHR33888:SF1">
    <property type="entry name" value="RIKEN CDNA 4932415D10 GENE"/>
    <property type="match status" value="1"/>
</dbReference>
<dbReference type="GO" id="GO:0005615">
    <property type="term" value="C:extracellular space"/>
    <property type="evidence" value="ECO:0007669"/>
    <property type="project" value="TreeGrafter"/>
</dbReference>
<dbReference type="PANTHER" id="PTHR33888">
    <property type="entry name" value="RIKEN CDNA 4932415D10 GENE"/>
    <property type="match status" value="1"/>
</dbReference>
<sequence>MELTPGAQQQGINYQELTSEWQDVKSMVLAPEPTRKFSSGPMLTGVIFSNLSPESQQQGVKSLKFTLEPKLQSVKHVKLSSVSLQQPKVVQSEKVTPGPPFQVVKSMTVPRPAHQVVEYTELTPKLQDVRLSHKGKLKSYSSFQESYFHNRFAVWVLPVPCSYTSLHQAKTTQQP</sequence>
<name>A0A6J3EKD9_SAPAP</name>